<evidence type="ECO:0000313" key="2">
    <source>
        <dbReference type="Proteomes" id="UP001057402"/>
    </source>
</evidence>
<accession>A0ACB9QFC3</accession>
<keyword evidence="2" id="KW-1185">Reference proteome</keyword>
<comment type="caution">
    <text evidence="1">The sequence shown here is derived from an EMBL/GenBank/DDBJ whole genome shotgun (WGS) entry which is preliminary data.</text>
</comment>
<sequence>MGCSGFCAVSFLLLILLLCCSLSTSDSDVTYLLEFKKGVQVDPLGKVLSSWDPSAAPNPCSGSWEGVLCDSNGEHIVSVALDGLGLAGELKFHTLTGLSMLRNLTLSGNNFTGRIEPKFGSMGSLQYLDLSDNSFYGPIPGKLNGLYSLNYLNLSMNGFSGGYPDGLSNLQQLKVFDVHGNDLWGDVGVLFQQFRNVEHVDLSLNRFFGSINVGISNASSLANTAKYLNLSHNNLNGGFFDGETIQMFTNLEVLDLSNNSITGLFPSFSSLPNLKILKLRNNLLFGSMPESLFEAGSQLQELDLSGNGFTGSISTVNSMTLKILNLSSNQISGSLPTSLKSCISLDLSKNMITDDVSTLETWEASLDYLDLSSNMLSGSIPSLTSQYQSLTTLKISNNSLGGNLPSLSRSYLKLSVLDLSSNELQGMIPGGFFLSTLTSLNLSGNQLTGPIPVQSGHISELLVMSTSMLMESLDLSGNSLSGPLPGAIGDMGGLQLLNLARNELSGQIPAEIGKLSNLGYLDLSGNNFSGTIPNNLPASLTVFSVSRNNLEGHVPRNLQKFPASSFKPGNSKLILPKGDYLQPDSNGHGHPPQFRSRGSKAGLTSAIVVASLVAALMIVFAFFVYQRAHQKDFHGSGSARDIKLGRFSGPLFKFHSTDPPPQTSLSFSNDHLLTSNSRSFSGQAEFGSEIERVVPDIVPAATTLAKTDSLDINPTTSGRKSLIDSTPSSSPQFIERYERPAGLGVDSPDRLMGELTFLDSSLSLTAQELSRAPAEVLGRSSHGTLYKATLDSGHVLTVKWLRLGLVKHKKDFAKELKKIGCLRHPNIVPLRAYYWGPREQERLLLADYVQGDSLALHLYETTPRRHPPLSLSQRLNIAMDVARGLSFLHDKGICHGDLKPSNILLSSQNNRPLLTDYGLHRLMTPAGIAEQVLNLGALGYRAPELEDTAKPIPTTKTDVYSYGVILMELLTRRSASDIVFGEPGVVNLTNWVHLCHQEGRGIDCIDRDIAGGEEQTEELLAISLRCILPESERPNIGQVLADLSAL</sequence>
<dbReference type="Proteomes" id="UP001057402">
    <property type="component" value="Chromosome 6"/>
</dbReference>
<protein>
    <submittedName>
        <fullName evidence="1">Uncharacterized protein</fullName>
    </submittedName>
</protein>
<proteinExistence type="predicted"/>
<reference evidence="2" key="1">
    <citation type="journal article" date="2023" name="Front. Plant Sci.">
        <title>Chromosomal-level genome assembly of Melastoma candidum provides insights into trichome evolution.</title>
        <authorList>
            <person name="Zhong Y."/>
            <person name="Wu W."/>
            <person name="Sun C."/>
            <person name="Zou P."/>
            <person name="Liu Y."/>
            <person name="Dai S."/>
            <person name="Zhou R."/>
        </authorList>
    </citation>
    <scope>NUCLEOTIDE SEQUENCE [LARGE SCALE GENOMIC DNA]</scope>
</reference>
<organism evidence="1 2">
    <name type="scientific">Melastoma candidum</name>
    <dbReference type="NCBI Taxonomy" id="119954"/>
    <lineage>
        <taxon>Eukaryota</taxon>
        <taxon>Viridiplantae</taxon>
        <taxon>Streptophyta</taxon>
        <taxon>Embryophyta</taxon>
        <taxon>Tracheophyta</taxon>
        <taxon>Spermatophyta</taxon>
        <taxon>Magnoliopsida</taxon>
        <taxon>eudicotyledons</taxon>
        <taxon>Gunneridae</taxon>
        <taxon>Pentapetalae</taxon>
        <taxon>rosids</taxon>
        <taxon>malvids</taxon>
        <taxon>Myrtales</taxon>
        <taxon>Melastomataceae</taxon>
        <taxon>Melastomatoideae</taxon>
        <taxon>Melastomateae</taxon>
        <taxon>Melastoma</taxon>
    </lineage>
</organism>
<evidence type="ECO:0000313" key="1">
    <source>
        <dbReference type="EMBL" id="KAI4365462.1"/>
    </source>
</evidence>
<name>A0ACB9QFC3_9MYRT</name>
<gene>
    <name evidence="1" type="ORF">MLD38_021447</name>
</gene>
<dbReference type="EMBL" id="CM042885">
    <property type="protein sequence ID" value="KAI4365462.1"/>
    <property type="molecule type" value="Genomic_DNA"/>
</dbReference>